<accession>A0ABN4T577</accession>
<dbReference type="EMBL" id="CP017603">
    <property type="protein sequence ID" value="AOY75844.1"/>
    <property type="molecule type" value="Genomic_DNA"/>
</dbReference>
<gene>
    <name evidence="1" type="ORF">BJL90_08020</name>
</gene>
<dbReference type="Proteomes" id="UP000177894">
    <property type="component" value="Chromosome"/>
</dbReference>
<evidence type="ECO:0000313" key="1">
    <source>
        <dbReference type="EMBL" id="AOY75844.1"/>
    </source>
</evidence>
<reference evidence="1 2" key="1">
    <citation type="submission" date="2016-10" db="EMBL/GenBank/DDBJ databases">
        <title>Complete Genome Sequence of Acetogen Clostridium formicoaceticum ATCC 27076.</title>
        <authorList>
            <person name="Bao T."/>
            <person name="Cheng C."/>
            <person name="Zhao J."/>
            <person name="Yang S.-T."/>
            <person name="Wang J."/>
            <person name="Wang M."/>
        </authorList>
    </citation>
    <scope>NUCLEOTIDE SEQUENCE [LARGE SCALE GENOMIC DNA]</scope>
    <source>
        <strain evidence="1 2">ATCC 27076</strain>
    </source>
</reference>
<sequence>MNFYYSCMLRDVYGNYIEEEALYNEALIKEDEVIVKNLQRKSKEIDSPSTIKIFPLYGCKRCYGMI</sequence>
<keyword evidence="2" id="KW-1185">Reference proteome</keyword>
<evidence type="ECO:0000313" key="2">
    <source>
        <dbReference type="Proteomes" id="UP000177894"/>
    </source>
</evidence>
<protein>
    <submittedName>
        <fullName evidence="1">Uncharacterized protein</fullName>
    </submittedName>
</protein>
<name>A0ABN4T577_9CLOT</name>
<organism evidence="1 2">
    <name type="scientific">Clostridium formicaceticum</name>
    <dbReference type="NCBI Taxonomy" id="1497"/>
    <lineage>
        <taxon>Bacteria</taxon>
        <taxon>Bacillati</taxon>
        <taxon>Bacillota</taxon>
        <taxon>Clostridia</taxon>
        <taxon>Eubacteriales</taxon>
        <taxon>Clostridiaceae</taxon>
        <taxon>Clostridium</taxon>
    </lineage>
</organism>
<proteinExistence type="predicted"/>